<sequence>MLAYVNNSTRVVRGASRLSTSSPPRPATLCAALIPACSAAAATVLAVPQPTGLIAVALAILLAPDPVPIPVVVRRPVPLPVGASLLPAVSLGALLEEVRLLPWPGLQWPCKTQKVHCT</sequence>
<dbReference type="AlphaFoldDB" id="A0A179GB99"/>
<dbReference type="EMBL" id="LSBH01000009">
    <property type="protein sequence ID" value="OAQ74681.1"/>
    <property type="molecule type" value="Genomic_DNA"/>
</dbReference>
<name>A0A179GB99_PURLI</name>
<dbReference type="EMBL" id="LSBI01000008">
    <property type="protein sequence ID" value="OAQ82788.1"/>
    <property type="molecule type" value="Genomic_DNA"/>
</dbReference>
<comment type="caution">
    <text evidence="1">The sequence shown here is derived from an EMBL/GenBank/DDBJ whole genome shotgun (WGS) entry which is preliminary data.</text>
</comment>
<proteinExistence type="predicted"/>
<organism evidence="1 3">
    <name type="scientific">Purpureocillium lilacinum</name>
    <name type="common">Paecilomyces lilacinus</name>
    <dbReference type="NCBI Taxonomy" id="33203"/>
    <lineage>
        <taxon>Eukaryota</taxon>
        <taxon>Fungi</taxon>
        <taxon>Dikarya</taxon>
        <taxon>Ascomycota</taxon>
        <taxon>Pezizomycotina</taxon>
        <taxon>Sordariomycetes</taxon>
        <taxon>Hypocreomycetidae</taxon>
        <taxon>Hypocreales</taxon>
        <taxon>Ophiocordycipitaceae</taxon>
        <taxon>Purpureocillium</taxon>
    </lineage>
</organism>
<protein>
    <submittedName>
        <fullName evidence="1">Uncharacterized protein</fullName>
    </submittedName>
</protein>
<reference evidence="1 3" key="1">
    <citation type="submission" date="2016-01" db="EMBL/GenBank/DDBJ databases">
        <title>Biosynthesis of antibiotic leucinostatins and their inhibition on Phytophthora in bio-control Purpureocillium lilacinum.</title>
        <authorList>
            <person name="Wang G."/>
            <person name="Liu Z."/>
            <person name="Lin R."/>
            <person name="Li E."/>
            <person name="Mao Z."/>
            <person name="Ling J."/>
            <person name="Yin W."/>
            <person name="Xie B."/>
        </authorList>
    </citation>
    <scope>NUCLEOTIDE SEQUENCE [LARGE SCALE GENOMIC DNA]</scope>
    <source>
        <strain evidence="1">PLBJ-1</strain>
        <strain evidence="2">PLFJ-1</strain>
    </source>
</reference>
<evidence type="ECO:0000313" key="2">
    <source>
        <dbReference type="EMBL" id="OAQ82788.1"/>
    </source>
</evidence>
<dbReference type="Proteomes" id="UP000078240">
    <property type="component" value="Unassembled WGS sequence"/>
</dbReference>
<accession>A0A179GB99</accession>
<evidence type="ECO:0000313" key="1">
    <source>
        <dbReference type="EMBL" id="OAQ74681.1"/>
    </source>
</evidence>
<evidence type="ECO:0000313" key="3">
    <source>
        <dbReference type="Proteomes" id="UP000078240"/>
    </source>
</evidence>
<gene>
    <name evidence="1" type="ORF">VFPBJ_09976</name>
    <name evidence="2" type="ORF">VFPFJ_08591</name>
</gene>
<dbReference type="Proteomes" id="UP000078340">
    <property type="component" value="Unassembled WGS sequence"/>
</dbReference>